<dbReference type="EMBL" id="JAWZZT010001119">
    <property type="protein sequence ID" value="MDX7018615.1"/>
    <property type="molecule type" value="Genomic_DNA"/>
</dbReference>
<feature type="non-terminal residue" evidence="2">
    <location>
        <position position="53"/>
    </location>
</feature>
<evidence type="ECO:0000313" key="3">
    <source>
        <dbReference type="Proteomes" id="UP001279012"/>
    </source>
</evidence>
<name>A0AAW9EAQ6_KLEAE</name>
<keyword evidence="1" id="KW-0472">Membrane</keyword>
<organism evidence="2 3">
    <name type="scientific">Klebsiella aerogenes</name>
    <name type="common">Enterobacter aerogenes</name>
    <dbReference type="NCBI Taxonomy" id="548"/>
    <lineage>
        <taxon>Bacteria</taxon>
        <taxon>Pseudomonadati</taxon>
        <taxon>Pseudomonadota</taxon>
        <taxon>Gammaproteobacteria</taxon>
        <taxon>Enterobacterales</taxon>
        <taxon>Enterobacteriaceae</taxon>
        <taxon>Klebsiella/Raoultella group</taxon>
        <taxon>Klebsiella</taxon>
    </lineage>
</organism>
<feature type="transmembrane region" description="Helical" evidence="1">
    <location>
        <begin position="20"/>
        <end position="39"/>
    </location>
</feature>
<evidence type="ECO:0000313" key="2">
    <source>
        <dbReference type="EMBL" id="MDX7018615.1"/>
    </source>
</evidence>
<gene>
    <name evidence="2" type="primary">artM</name>
    <name evidence="2" type="ORF">SJ059_29755</name>
</gene>
<comment type="caution">
    <text evidence="2">The sequence shown here is derived from an EMBL/GenBank/DDBJ whole genome shotgun (WGS) entry which is preliminary data.</text>
</comment>
<proteinExistence type="predicted"/>
<keyword evidence="1" id="KW-0812">Transmembrane</keyword>
<reference evidence="2" key="1">
    <citation type="submission" date="2023-11" db="EMBL/GenBank/DDBJ databases">
        <title>Detection of rare carbapenemases in Enterobacterales - comparison of two colorimetric and two CIM-based carbapenemase assays.</title>
        <authorList>
            <person name="Schaffarczyk L."/>
            <person name="Noster J."/>
            <person name="Stelzer Y."/>
            <person name="Sattler J."/>
            <person name="Gatermann S."/>
            <person name="Hamprecht A."/>
        </authorList>
    </citation>
    <scope>NUCLEOTIDE SEQUENCE</scope>
    <source>
        <strain evidence="2">CIM-Cont-037</strain>
    </source>
</reference>
<dbReference type="Proteomes" id="UP001279012">
    <property type="component" value="Unassembled WGS sequence"/>
</dbReference>
<keyword evidence="1" id="KW-1133">Transmembrane helix</keyword>
<protein>
    <submittedName>
        <fullName evidence="2">Arginine ABC transporter permease ArtM</fullName>
    </submittedName>
</protein>
<dbReference type="AlphaFoldDB" id="A0AAW9EAQ6"/>
<sequence length="53" mass="5871">MWDYIVDILPGLPTSLSLTFVALFVAFTLSVLMTFILALKVPVISPIVKVYIT</sequence>
<accession>A0AAW9EAQ6</accession>
<evidence type="ECO:0000256" key="1">
    <source>
        <dbReference type="SAM" id="Phobius"/>
    </source>
</evidence>